<dbReference type="GO" id="GO:0000820">
    <property type="term" value="P:regulation of glutamine family amino acid metabolic process"/>
    <property type="evidence" value="ECO:0007669"/>
    <property type="project" value="TreeGrafter"/>
</dbReference>
<comment type="caution">
    <text evidence="9">The sequence shown here is derived from an EMBL/GenBank/DDBJ whole genome shotgun (WGS) entry which is preliminary data.</text>
</comment>
<evidence type="ECO:0000313" key="9">
    <source>
        <dbReference type="EMBL" id="MBB3764331.1"/>
    </source>
</evidence>
<dbReference type="InterPro" id="IPR005190">
    <property type="entry name" value="GlnE_rpt_dom"/>
</dbReference>
<dbReference type="GO" id="GO:0008882">
    <property type="term" value="F:[glutamate-ammonia-ligase] adenylyltransferase activity"/>
    <property type="evidence" value="ECO:0007669"/>
    <property type="project" value="UniProtKB-EC"/>
</dbReference>
<evidence type="ECO:0000256" key="1">
    <source>
        <dbReference type="ARBA" id="ARBA00022679"/>
    </source>
</evidence>
<feature type="domain" description="Glutamate-ammonia ligase adenylyltransferase repeated" evidence="7">
    <location>
        <begin position="56"/>
        <end position="234"/>
    </location>
</feature>
<dbReference type="NCBIfam" id="NF008292">
    <property type="entry name" value="PRK11072.1"/>
    <property type="match status" value="1"/>
</dbReference>
<dbReference type="EC" id="2.7.7.42" evidence="9"/>
<evidence type="ECO:0000313" key="10">
    <source>
        <dbReference type="Proteomes" id="UP000578569"/>
    </source>
</evidence>
<dbReference type="Pfam" id="PF08335">
    <property type="entry name" value="GlnD_UR_UTase"/>
    <property type="match status" value="1"/>
</dbReference>
<keyword evidence="10" id="KW-1185">Reference proteome</keyword>
<keyword evidence="9" id="KW-0436">Ligase</keyword>
<dbReference type="GO" id="GO:0016874">
    <property type="term" value="F:ligase activity"/>
    <property type="evidence" value="ECO:0007669"/>
    <property type="project" value="UniProtKB-KW"/>
</dbReference>
<dbReference type="AlphaFoldDB" id="A0A839YVT5"/>
<keyword evidence="4" id="KW-0067">ATP-binding</keyword>
<dbReference type="Proteomes" id="UP000578569">
    <property type="component" value="Unassembled WGS sequence"/>
</dbReference>
<dbReference type="RefSeq" id="WP_183933598.1">
    <property type="nucleotide sequence ID" value="NZ_JACICF010000001.1"/>
</dbReference>
<dbReference type="SUPFAM" id="SSF81593">
    <property type="entry name" value="Nucleotidyltransferase substrate binding subunit/domain"/>
    <property type="match status" value="2"/>
</dbReference>
<dbReference type="GO" id="GO:0005524">
    <property type="term" value="F:ATP binding"/>
    <property type="evidence" value="ECO:0007669"/>
    <property type="project" value="UniProtKB-KW"/>
</dbReference>
<dbReference type="InterPro" id="IPR023057">
    <property type="entry name" value="GlnE"/>
</dbReference>
<keyword evidence="5" id="KW-0460">Magnesium</keyword>
<keyword evidence="3" id="KW-0547">Nucleotide-binding</keyword>
<feature type="domain" description="Glutamate-ammonia ligase adenylyltransferase repeated" evidence="7">
    <location>
        <begin position="500"/>
        <end position="739"/>
    </location>
</feature>
<evidence type="ECO:0000259" key="7">
    <source>
        <dbReference type="Pfam" id="PF03710"/>
    </source>
</evidence>
<keyword evidence="6" id="KW-0511">Multifunctional enzyme</keyword>
<dbReference type="Gene3D" id="1.20.120.330">
    <property type="entry name" value="Nucleotidyltransferases domain 2"/>
    <property type="match status" value="2"/>
</dbReference>
<organism evidence="9 10">
    <name type="scientific">Sphingomicrobium lutaoense</name>
    <dbReference type="NCBI Taxonomy" id="515949"/>
    <lineage>
        <taxon>Bacteria</taxon>
        <taxon>Pseudomonadati</taxon>
        <taxon>Pseudomonadota</taxon>
        <taxon>Alphaproteobacteria</taxon>
        <taxon>Sphingomonadales</taxon>
        <taxon>Sphingomonadaceae</taxon>
        <taxon>Sphingomicrobium</taxon>
    </lineage>
</organism>
<dbReference type="InterPro" id="IPR013546">
    <property type="entry name" value="PII_UdlTrfase/GS_AdlTrfase"/>
</dbReference>
<protein>
    <submittedName>
        <fullName evidence="9">Glutamate-ammonia-ligase adenylyltransferase</fullName>
        <ecNumber evidence="9">2.7.7.42</ecNumber>
    </submittedName>
</protein>
<sequence length="891" mass="97636">MNRSERLHALERARENAPFLRGAASRWPECVDLFVEQGPDVALAGFEIDGNLPLSAQLRRRRDALALVTALADLSGDWTLEQVTRSLSDFADGAIDRALGAAIDERVPGAPLLGFSVIALGKLGSRELNYSSDIDLILLYDPDHLPRREKDDAGESAVRIARRFVQLLQERDADGYVARVDLRLRPASEVTPIALPVNAAISHYESQALGWERAAFIRARAAGGDMALGQRFLESIQPFIWRRAIDYGVIEEIRRVGQRIRDHYAGGQNFGPGYDLKRGRGGIREVEFFLQAQQLIHGGRDPSLRQPATLDAAAALRLAGHLDGHGAEVLSNAYRALRSAEHRVQMIGDKQTHELPKREEALDAVARLDGCGDGKAFIESLRPHVHEIAQRFDRIVADGPAHLPANPERLAEALKRYGLDDPEAAVRLIGNWRSGRVRSLRSGPARAAFEAMLPTMVEAIAAAPDPVHALNRFADIVEGIPSGINFYRLIEARPELARLLARILSHAPALAQQLGRRPSLLDGLLDRSTFDPLPDAESFAETLEEETAPLEYDLALDRARALVGEKRFALGVQLIDGKADPLEIAAGYSRVAEGAIQALAARTIREFEIQHGRFDNDGLVILGLGRLGGETLTFASDLDIIFLFDAPTGEASNGARPLGPSDYYNRLASRIISALSVPTAAGPLYEVDTRLRPQGVKGSLATSIHAFHAYQLREAWTWEHMALTRARPVFGSAAAQQKACEVLADIFGAERDPAKTIADAAAMREEMAQHKPPRGKLDLKLGPGGLVDGEFAIHTRQLISREGLDPDLEVVINALHARELAPDSLLDDMKLLTGMLVILRLVAPDTRGPSRSARELLAELTGYPDWKALMAAHDAARSRIADYWKQVKEDR</sequence>
<dbReference type="Gene3D" id="3.30.460.10">
    <property type="entry name" value="Beta Polymerase, domain 2"/>
    <property type="match status" value="2"/>
</dbReference>
<name>A0A839YVT5_9SPHN</name>
<evidence type="ECO:0000259" key="8">
    <source>
        <dbReference type="Pfam" id="PF08335"/>
    </source>
</evidence>
<dbReference type="Pfam" id="PF03710">
    <property type="entry name" value="GlnE"/>
    <property type="match status" value="2"/>
</dbReference>
<dbReference type="EMBL" id="JACICF010000001">
    <property type="protein sequence ID" value="MBB3764331.1"/>
    <property type="molecule type" value="Genomic_DNA"/>
</dbReference>
<reference evidence="9 10" key="1">
    <citation type="submission" date="2020-08" db="EMBL/GenBank/DDBJ databases">
        <title>Genomic Encyclopedia of Type Strains, Phase IV (KMG-IV): sequencing the most valuable type-strain genomes for metagenomic binning, comparative biology and taxonomic classification.</title>
        <authorList>
            <person name="Goeker M."/>
        </authorList>
    </citation>
    <scope>NUCLEOTIDE SEQUENCE [LARGE SCALE GENOMIC DNA]</scope>
    <source>
        <strain evidence="9 10">DSM 24194</strain>
    </source>
</reference>
<dbReference type="GO" id="GO:0005829">
    <property type="term" value="C:cytosol"/>
    <property type="evidence" value="ECO:0007669"/>
    <property type="project" value="TreeGrafter"/>
</dbReference>
<evidence type="ECO:0000256" key="2">
    <source>
        <dbReference type="ARBA" id="ARBA00022695"/>
    </source>
</evidence>
<dbReference type="PANTHER" id="PTHR30621:SF0">
    <property type="entry name" value="BIFUNCTIONAL GLUTAMINE SYNTHETASE ADENYLYLTRANSFERASE_ADENYLYL-REMOVING ENZYME"/>
    <property type="match status" value="1"/>
</dbReference>
<evidence type="ECO:0000256" key="3">
    <source>
        <dbReference type="ARBA" id="ARBA00022741"/>
    </source>
</evidence>
<feature type="domain" description="PII-uridylyltransferase/Glutamine-synthetase adenylyltransferase" evidence="8">
    <location>
        <begin position="259"/>
        <end position="393"/>
    </location>
</feature>
<evidence type="ECO:0000256" key="4">
    <source>
        <dbReference type="ARBA" id="ARBA00022840"/>
    </source>
</evidence>
<evidence type="ECO:0000256" key="5">
    <source>
        <dbReference type="ARBA" id="ARBA00022842"/>
    </source>
</evidence>
<dbReference type="SUPFAM" id="SSF81301">
    <property type="entry name" value="Nucleotidyltransferase"/>
    <property type="match status" value="2"/>
</dbReference>
<keyword evidence="1 9" id="KW-0808">Transferase</keyword>
<dbReference type="CDD" id="cd05401">
    <property type="entry name" value="NT_GlnE_GlnD_like"/>
    <property type="match status" value="2"/>
</dbReference>
<accession>A0A839YVT5</accession>
<dbReference type="Gene3D" id="1.20.120.1510">
    <property type="match status" value="1"/>
</dbReference>
<dbReference type="InterPro" id="IPR043519">
    <property type="entry name" value="NT_sf"/>
</dbReference>
<evidence type="ECO:0000256" key="6">
    <source>
        <dbReference type="ARBA" id="ARBA00023268"/>
    </source>
</evidence>
<dbReference type="PANTHER" id="PTHR30621">
    <property type="entry name" value="GLUTAMINE SYNTHETASE ADENYLYLTRANSFERASE"/>
    <property type="match status" value="1"/>
</dbReference>
<proteinExistence type="predicted"/>
<gene>
    <name evidence="9" type="ORF">FHS50_001354</name>
</gene>
<keyword evidence="2 9" id="KW-0548">Nucleotidyltransferase</keyword>